<evidence type="ECO:0000256" key="1">
    <source>
        <dbReference type="ARBA" id="ARBA00001946"/>
    </source>
</evidence>
<dbReference type="RefSeq" id="WP_015526961.1">
    <property type="nucleotide sequence ID" value="NZ_PSQG01000008.1"/>
</dbReference>
<dbReference type="SMART" id="SM00046">
    <property type="entry name" value="DAGKc"/>
    <property type="match status" value="1"/>
</dbReference>
<dbReference type="EMBL" id="PSQG01000008">
    <property type="protein sequence ID" value="RCH44478.1"/>
    <property type="molecule type" value="Genomic_DNA"/>
</dbReference>
<comment type="similarity">
    <text evidence="2">Belongs to the diacylglycerol/lipid kinase family.</text>
</comment>
<dbReference type="GO" id="GO:0008654">
    <property type="term" value="P:phospholipid biosynthetic process"/>
    <property type="evidence" value="ECO:0007669"/>
    <property type="project" value="UniProtKB-KW"/>
</dbReference>
<dbReference type="Proteomes" id="UP000253208">
    <property type="component" value="Unassembled WGS sequence"/>
</dbReference>
<accession>A0A367G1T2</accession>
<sequence>MKKRMLFVFNPKAGKGRIKMHLLDIVDIFNKGGYEVIIRATQGPKDAYEQVKEYADQVDLIACSGGDGTLDEVVTGIVEVGSQTPIGYIPAGSTNDFANSLFMPKSMTAAASMIMEEQIYHCDIGKFNNQTFAYVAAFGLFTNVSYETDQDLKNILGHVAYVLEGMKQLFEVKSYHLKVTSDELTVENDFIYGMISNSRSVGGFKNLTGKNVDMNDGLFEVTLITNPKNPLELQEIMTALLTAEDNTDLIYSFKSAHVVIESEEAVPWTLDGEFGGDQTHVEIDNLHEAMNLYLTSSKKQKKSRLNQKMQEIKEITQKSEE</sequence>
<dbReference type="Gene3D" id="2.60.200.40">
    <property type="match status" value="1"/>
</dbReference>
<name>A0A367G1T2_9FIRM</name>
<protein>
    <submittedName>
        <fullName evidence="14">Diacylglycerol kinase family lipid kinase</fullName>
    </submittedName>
</protein>
<evidence type="ECO:0000256" key="11">
    <source>
        <dbReference type="ARBA" id="ARBA00023209"/>
    </source>
</evidence>
<dbReference type="GO" id="GO:0005886">
    <property type="term" value="C:plasma membrane"/>
    <property type="evidence" value="ECO:0007669"/>
    <property type="project" value="TreeGrafter"/>
</dbReference>
<dbReference type="InterPro" id="IPR050187">
    <property type="entry name" value="Lipid_Phosphate_FormReg"/>
</dbReference>
<reference evidence="14 15" key="1">
    <citation type="submission" date="2018-02" db="EMBL/GenBank/DDBJ databases">
        <title>Complete genome sequencing of Faecalibacterium prausnitzii strains isolated from the human gut.</title>
        <authorList>
            <person name="Fitzgerald B.C."/>
            <person name="Shkoporov A.N."/>
            <person name="Ross P.R."/>
            <person name="Hill C."/>
        </authorList>
    </citation>
    <scope>NUCLEOTIDE SEQUENCE [LARGE SCALE GENOMIC DNA]</scope>
    <source>
        <strain evidence="14 15">APC942/31-1</strain>
    </source>
</reference>
<evidence type="ECO:0000256" key="7">
    <source>
        <dbReference type="ARBA" id="ARBA00022777"/>
    </source>
</evidence>
<feature type="domain" description="DAGKc" evidence="13">
    <location>
        <begin position="1"/>
        <end position="131"/>
    </location>
</feature>
<evidence type="ECO:0000256" key="8">
    <source>
        <dbReference type="ARBA" id="ARBA00022840"/>
    </source>
</evidence>
<evidence type="ECO:0000313" key="14">
    <source>
        <dbReference type="EMBL" id="RCH44478.1"/>
    </source>
</evidence>
<dbReference type="GO" id="GO:0046872">
    <property type="term" value="F:metal ion binding"/>
    <property type="evidence" value="ECO:0007669"/>
    <property type="project" value="UniProtKB-KW"/>
</dbReference>
<dbReference type="PROSITE" id="PS50146">
    <property type="entry name" value="DAGK"/>
    <property type="match status" value="1"/>
</dbReference>
<keyword evidence="12" id="KW-1208">Phospholipid metabolism</keyword>
<keyword evidence="9" id="KW-0460">Magnesium</keyword>
<gene>
    <name evidence="14" type="ORF">C4886_07520</name>
</gene>
<keyword evidence="5" id="KW-0479">Metal-binding</keyword>
<keyword evidence="11" id="KW-0594">Phospholipid biosynthesis</keyword>
<comment type="cofactor">
    <cofactor evidence="1">
        <name>Mg(2+)</name>
        <dbReference type="ChEBI" id="CHEBI:18420"/>
    </cofactor>
</comment>
<evidence type="ECO:0000313" key="15">
    <source>
        <dbReference type="Proteomes" id="UP000253208"/>
    </source>
</evidence>
<dbReference type="InterPro" id="IPR001206">
    <property type="entry name" value="Diacylglycerol_kinase_cat_dom"/>
</dbReference>
<dbReference type="InterPro" id="IPR005218">
    <property type="entry name" value="Diacylglycerol/lipid_kinase"/>
</dbReference>
<evidence type="ECO:0000259" key="13">
    <source>
        <dbReference type="PROSITE" id="PS50146"/>
    </source>
</evidence>
<dbReference type="GO" id="GO:0005524">
    <property type="term" value="F:ATP binding"/>
    <property type="evidence" value="ECO:0007669"/>
    <property type="project" value="UniProtKB-KW"/>
</dbReference>
<evidence type="ECO:0000256" key="5">
    <source>
        <dbReference type="ARBA" id="ARBA00022723"/>
    </source>
</evidence>
<dbReference type="InterPro" id="IPR016064">
    <property type="entry name" value="NAD/diacylglycerol_kinase_sf"/>
</dbReference>
<dbReference type="InterPro" id="IPR045540">
    <property type="entry name" value="YegS/DAGK_C"/>
</dbReference>
<dbReference type="PANTHER" id="PTHR12358">
    <property type="entry name" value="SPHINGOSINE KINASE"/>
    <property type="match status" value="1"/>
</dbReference>
<proteinExistence type="inferred from homology"/>
<keyword evidence="7 14" id="KW-0418">Kinase</keyword>
<organism evidence="14 15">
    <name type="scientific">Blautia obeum</name>
    <dbReference type="NCBI Taxonomy" id="40520"/>
    <lineage>
        <taxon>Bacteria</taxon>
        <taxon>Bacillati</taxon>
        <taxon>Bacillota</taxon>
        <taxon>Clostridia</taxon>
        <taxon>Lachnospirales</taxon>
        <taxon>Lachnospiraceae</taxon>
        <taxon>Blautia</taxon>
    </lineage>
</organism>
<dbReference type="InterPro" id="IPR017438">
    <property type="entry name" value="ATP-NAD_kinase_N"/>
</dbReference>
<dbReference type="PANTHER" id="PTHR12358:SF106">
    <property type="entry name" value="LIPID KINASE YEGS"/>
    <property type="match status" value="1"/>
</dbReference>
<dbReference type="Pfam" id="PF19279">
    <property type="entry name" value="YegS_C"/>
    <property type="match status" value="1"/>
</dbReference>
<evidence type="ECO:0000256" key="10">
    <source>
        <dbReference type="ARBA" id="ARBA00023098"/>
    </source>
</evidence>
<dbReference type="GO" id="GO:0004143">
    <property type="term" value="F:ATP-dependent diacylglycerol kinase activity"/>
    <property type="evidence" value="ECO:0007669"/>
    <property type="project" value="TreeGrafter"/>
</dbReference>
<keyword evidence="10" id="KW-0443">Lipid metabolism</keyword>
<evidence type="ECO:0000256" key="6">
    <source>
        <dbReference type="ARBA" id="ARBA00022741"/>
    </source>
</evidence>
<comment type="caution">
    <text evidence="14">The sequence shown here is derived from an EMBL/GenBank/DDBJ whole genome shotgun (WGS) entry which is preliminary data.</text>
</comment>
<keyword evidence="3" id="KW-0444">Lipid biosynthesis</keyword>
<dbReference type="Pfam" id="PF00781">
    <property type="entry name" value="DAGK_cat"/>
    <property type="match status" value="1"/>
</dbReference>
<dbReference type="AlphaFoldDB" id="A0A367G1T2"/>
<dbReference type="NCBIfam" id="TIGR00147">
    <property type="entry name" value="YegS/Rv2252/BmrU family lipid kinase"/>
    <property type="match status" value="1"/>
</dbReference>
<keyword evidence="6" id="KW-0547">Nucleotide-binding</keyword>
<dbReference type="Gene3D" id="3.40.50.10330">
    <property type="entry name" value="Probable inorganic polyphosphate/atp-NAD kinase, domain 1"/>
    <property type="match status" value="1"/>
</dbReference>
<evidence type="ECO:0000256" key="3">
    <source>
        <dbReference type="ARBA" id="ARBA00022516"/>
    </source>
</evidence>
<keyword evidence="4" id="KW-0808">Transferase</keyword>
<evidence type="ECO:0000256" key="4">
    <source>
        <dbReference type="ARBA" id="ARBA00022679"/>
    </source>
</evidence>
<keyword evidence="8" id="KW-0067">ATP-binding</keyword>
<dbReference type="SUPFAM" id="SSF111331">
    <property type="entry name" value="NAD kinase/diacylglycerol kinase-like"/>
    <property type="match status" value="1"/>
</dbReference>
<evidence type="ECO:0000256" key="12">
    <source>
        <dbReference type="ARBA" id="ARBA00023264"/>
    </source>
</evidence>
<evidence type="ECO:0000256" key="9">
    <source>
        <dbReference type="ARBA" id="ARBA00022842"/>
    </source>
</evidence>
<evidence type="ECO:0000256" key="2">
    <source>
        <dbReference type="ARBA" id="ARBA00005983"/>
    </source>
</evidence>